<reference evidence="1 2" key="1">
    <citation type="journal article" date="2019" name="Commun. Biol.">
        <title>The bagworm genome reveals a unique fibroin gene that provides high tensile strength.</title>
        <authorList>
            <person name="Kono N."/>
            <person name="Nakamura H."/>
            <person name="Ohtoshi R."/>
            <person name="Tomita M."/>
            <person name="Numata K."/>
            <person name="Arakawa K."/>
        </authorList>
    </citation>
    <scope>NUCLEOTIDE SEQUENCE [LARGE SCALE GENOMIC DNA]</scope>
</reference>
<dbReference type="InterPro" id="IPR036397">
    <property type="entry name" value="RNaseH_sf"/>
</dbReference>
<protein>
    <submittedName>
        <fullName evidence="1">Mariner Mos1 transposase</fullName>
    </submittedName>
</protein>
<evidence type="ECO:0000313" key="1">
    <source>
        <dbReference type="EMBL" id="GBP91654.1"/>
    </source>
</evidence>
<proteinExistence type="predicted"/>
<keyword evidence="2" id="KW-1185">Reference proteome</keyword>
<organism evidence="1 2">
    <name type="scientific">Eumeta variegata</name>
    <name type="common">Bagworm moth</name>
    <name type="synonym">Eumeta japonica</name>
    <dbReference type="NCBI Taxonomy" id="151549"/>
    <lineage>
        <taxon>Eukaryota</taxon>
        <taxon>Metazoa</taxon>
        <taxon>Ecdysozoa</taxon>
        <taxon>Arthropoda</taxon>
        <taxon>Hexapoda</taxon>
        <taxon>Insecta</taxon>
        <taxon>Pterygota</taxon>
        <taxon>Neoptera</taxon>
        <taxon>Endopterygota</taxon>
        <taxon>Lepidoptera</taxon>
        <taxon>Glossata</taxon>
        <taxon>Ditrysia</taxon>
        <taxon>Tineoidea</taxon>
        <taxon>Psychidae</taxon>
        <taxon>Oiketicinae</taxon>
        <taxon>Eumeta</taxon>
    </lineage>
</organism>
<name>A0A4C1ZX92_EUMVA</name>
<dbReference type="Proteomes" id="UP000299102">
    <property type="component" value="Unassembled WGS sequence"/>
</dbReference>
<dbReference type="GO" id="GO:0003676">
    <property type="term" value="F:nucleic acid binding"/>
    <property type="evidence" value="ECO:0007669"/>
    <property type="project" value="InterPro"/>
</dbReference>
<dbReference type="EMBL" id="BGZK01002192">
    <property type="protein sequence ID" value="GBP91654.1"/>
    <property type="molecule type" value="Genomic_DNA"/>
</dbReference>
<dbReference type="Gene3D" id="3.30.420.10">
    <property type="entry name" value="Ribonuclease H-like superfamily/Ribonuclease H"/>
    <property type="match status" value="1"/>
</dbReference>
<accession>A0A4C1ZX92</accession>
<evidence type="ECO:0000313" key="2">
    <source>
        <dbReference type="Proteomes" id="UP000299102"/>
    </source>
</evidence>
<sequence length="96" mass="11341">MGTTWPRVNIHSKAEYSWKKPHAVYLVGLTGWMGNTTPPTVFIRLSDYHVFRIMAHALLEQRCTSYEDTKNWVDSWIASKDKKFFRLGIRTLPVRW</sequence>
<comment type="caution">
    <text evidence="1">The sequence shown here is derived from an EMBL/GenBank/DDBJ whole genome shotgun (WGS) entry which is preliminary data.</text>
</comment>
<gene>
    <name evidence="1" type="ORF">EVAR_90829_1</name>
</gene>
<dbReference type="AlphaFoldDB" id="A0A4C1ZX92"/>
<dbReference type="OrthoDB" id="616263at2759"/>